<dbReference type="KEGG" id="smo:SELMODRAFT_451564"/>
<dbReference type="GO" id="GO:0007389">
    <property type="term" value="P:pattern specification process"/>
    <property type="evidence" value="ECO:0007669"/>
    <property type="project" value="UniProtKB-ARBA"/>
</dbReference>
<protein>
    <recommendedName>
        <fullName evidence="9">Auxin response factor</fullName>
    </recommendedName>
</protein>
<keyword evidence="8 9" id="KW-0927">Auxin signaling pathway</keyword>
<dbReference type="GO" id="GO:0051301">
    <property type="term" value="P:cell division"/>
    <property type="evidence" value="ECO:0007669"/>
    <property type="project" value="UniProtKB-ARBA"/>
</dbReference>
<evidence type="ECO:0000256" key="4">
    <source>
        <dbReference type="ARBA" id="ARBA00023015"/>
    </source>
</evidence>
<feature type="compositionally biased region" description="Low complexity" evidence="10">
    <location>
        <begin position="616"/>
        <end position="632"/>
    </location>
</feature>
<dbReference type="CDD" id="cd10017">
    <property type="entry name" value="B3_DNA"/>
    <property type="match status" value="1"/>
</dbReference>
<reference evidence="13 14" key="1">
    <citation type="journal article" date="2011" name="Science">
        <title>The Selaginella genome identifies genetic changes associated with the evolution of vascular plants.</title>
        <authorList>
            <person name="Banks J.A."/>
            <person name="Nishiyama T."/>
            <person name="Hasebe M."/>
            <person name="Bowman J.L."/>
            <person name="Gribskov M."/>
            <person name="dePamphilis C."/>
            <person name="Albert V.A."/>
            <person name="Aono N."/>
            <person name="Aoyama T."/>
            <person name="Ambrose B.A."/>
            <person name="Ashton N.W."/>
            <person name="Axtell M.J."/>
            <person name="Barker E."/>
            <person name="Barker M.S."/>
            <person name="Bennetzen J.L."/>
            <person name="Bonawitz N.D."/>
            <person name="Chapple C."/>
            <person name="Cheng C."/>
            <person name="Correa L.G."/>
            <person name="Dacre M."/>
            <person name="DeBarry J."/>
            <person name="Dreyer I."/>
            <person name="Elias M."/>
            <person name="Engstrom E.M."/>
            <person name="Estelle M."/>
            <person name="Feng L."/>
            <person name="Finet C."/>
            <person name="Floyd S.K."/>
            <person name="Frommer W.B."/>
            <person name="Fujita T."/>
            <person name="Gramzow L."/>
            <person name="Gutensohn M."/>
            <person name="Harholt J."/>
            <person name="Hattori M."/>
            <person name="Heyl A."/>
            <person name="Hirai T."/>
            <person name="Hiwatashi Y."/>
            <person name="Ishikawa M."/>
            <person name="Iwata M."/>
            <person name="Karol K.G."/>
            <person name="Koehler B."/>
            <person name="Kolukisaoglu U."/>
            <person name="Kubo M."/>
            <person name="Kurata T."/>
            <person name="Lalonde S."/>
            <person name="Li K."/>
            <person name="Li Y."/>
            <person name="Litt A."/>
            <person name="Lyons E."/>
            <person name="Manning G."/>
            <person name="Maruyama T."/>
            <person name="Michael T.P."/>
            <person name="Mikami K."/>
            <person name="Miyazaki S."/>
            <person name="Morinaga S."/>
            <person name="Murata T."/>
            <person name="Mueller-Roeber B."/>
            <person name="Nelson D.R."/>
            <person name="Obara M."/>
            <person name="Oguri Y."/>
            <person name="Olmstead R.G."/>
            <person name="Onodera N."/>
            <person name="Petersen B.L."/>
            <person name="Pils B."/>
            <person name="Prigge M."/>
            <person name="Rensing S.A."/>
            <person name="Riano-Pachon D.M."/>
            <person name="Roberts A.W."/>
            <person name="Sato Y."/>
            <person name="Scheller H.V."/>
            <person name="Schulz B."/>
            <person name="Schulz C."/>
            <person name="Shakirov E.V."/>
            <person name="Shibagaki N."/>
            <person name="Shinohara N."/>
            <person name="Shippen D.E."/>
            <person name="Soerensen I."/>
            <person name="Sotooka R."/>
            <person name="Sugimoto N."/>
            <person name="Sugita M."/>
            <person name="Sumikawa N."/>
            <person name="Tanurdzic M."/>
            <person name="Theissen G."/>
            <person name="Ulvskov P."/>
            <person name="Wakazuki S."/>
            <person name="Weng J.K."/>
            <person name="Willats W.W."/>
            <person name="Wipf D."/>
            <person name="Wolf P.G."/>
            <person name="Yang L."/>
            <person name="Zimmer A.D."/>
            <person name="Zhu Q."/>
            <person name="Mitros T."/>
            <person name="Hellsten U."/>
            <person name="Loque D."/>
            <person name="Otillar R."/>
            <person name="Salamov A."/>
            <person name="Schmutz J."/>
            <person name="Shapiro H."/>
            <person name="Lindquist E."/>
            <person name="Lucas S."/>
            <person name="Rokhsar D."/>
            <person name="Grigoriev I.V."/>
        </authorList>
    </citation>
    <scope>NUCLEOTIDE SEQUENCE [LARGE SCALE GENOMIC DNA]</scope>
</reference>
<evidence type="ECO:0000256" key="5">
    <source>
        <dbReference type="ARBA" id="ARBA00023125"/>
    </source>
</evidence>
<dbReference type="STRING" id="88036.D8RDP6"/>
<feature type="domain" description="PB1" evidence="12">
    <location>
        <begin position="688"/>
        <end position="768"/>
    </location>
</feature>
<dbReference type="FunFam" id="2.40.330.10:FF:000001">
    <property type="entry name" value="Auxin response factor"/>
    <property type="match status" value="1"/>
</dbReference>
<feature type="region of interest" description="Disordered" evidence="10">
    <location>
        <begin position="561"/>
        <end position="635"/>
    </location>
</feature>
<comment type="subunit">
    <text evidence="3 9">Homodimers and heterodimers.</text>
</comment>
<evidence type="ECO:0000256" key="8">
    <source>
        <dbReference type="ARBA" id="ARBA00023294"/>
    </source>
</evidence>
<keyword evidence="7 9" id="KW-0539">Nucleus</keyword>
<organism evidence="14">
    <name type="scientific">Selaginella moellendorffii</name>
    <name type="common">Spikemoss</name>
    <dbReference type="NCBI Taxonomy" id="88036"/>
    <lineage>
        <taxon>Eukaryota</taxon>
        <taxon>Viridiplantae</taxon>
        <taxon>Streptophyta</taxon>
        <taxon>Embryophyta</taxon>
        <taxon>Tracheophyta</taxon>
        <taxon>Lycopodiopsida</taxon>
        <taxon>Selaginellales</taxon>
        <taxon>Selaginellaceae</taxon>
        <taxon>Selaginella</taxon>
    </lineage>
</organism>
<dbReference type="Pfam" id="PF02362">
    <property type="entry name" value="B3"/>
    <property type="match status" value="1"/>
</dbReference>
<dbReference type="Gene3D" id="2.40.330.10">
    <property type="entry name" value="DNA-binding pseudobarrel domain"/>
    <property type="match status" value="1"/>
</dbReference>
<dbReference type="SMART" id="SM01019">
    <property type="entry name" value="B3"/>
    <property type="match status" value="1"/>
</dbReference>
<evidence type="ECO:0000256" key="1">
    <source>
        <dbReference type="ARBA" id="ARBA00004123"/>
    </source>
</evidence>
<dbReference type="Gramene" id="EFJ29537">
    <property type="protein sequence ID" value="EFJ29537"/>
    <property type="gene ID" value="SELMODRAFT_451564"/>
</dbReference>
<dbReference type="PANTHER" id="PTHR31384">
    <property type="entry name" value="AUXIN RESPONSE FACTOR 4-RELATED"/>
    <property type="match status" value="1"/>
</dbReference>
<dbReference type="GO" id="GO:0006355">
    <property type="term" value="P:regulation of DNA-templated transcription"/>
    <property type="evidence" value="ECO:0000318"/>
    <property type="project" value="GO_Central"/>
</dbReference>
<feature type="region of interest" description="Disordered" evidence="10">
    <location>
        <begin position="656"/>
        <end position="681"/>
    </location>
</feature>
<evidence type="ECO:0000256" key="3">
    <source>
        <dbReference type="ARBA" id="ARBA00011726"/>
    </source>
</evidence>
<dbReference type="GO" id="GO:0009734">
    <property type="term" value="P:auxin-activated signaling pathway"/>
    <property type="evidence" value="ECO:0007669"/>
    <property type="project" value="UniProtKB-KW"/>
</dbReference>
<sequence length="779" mass="84569">MASSDPSNSANKAHSDHPKKGLDSQLWHACAGGMVQLPPVGAKVIYFPQGHGEQAAAIPDFPRSGGTILCRVISVDFLADAETDEVYAKMKLQPEVAPAPLFGTRMGDDEELVSSPTVVEKPASFAKTLTQSDANNGGGFSVPRYCAETIFPRLDYSIDPPVQTVLAKDVHGEIWKFRHIYRGTPRRHLLTTGWSTFVNQKKLVAGDAIVFLRSASGELCVGVRRSMRGPGNGDSGISWHSSPGQSGYSELLSGNGSGTSGASFARNRARVTSKSVLEAASLAAAGQAFEVVYYPRASTAEFCVRASVVKASLEHSWYPGMRFKMAFETEDSSRISWFMGTISAVQPADPIRWPSSPWRILQVSWDEPDLLQGVNRVSPWQVELVSTLPMQLPPFSLPRKKIRPLDLQFGESQGGFMGLPMAALANNVLGQMNPWQSLSEEVPAGMQGARQERFYGLTLSEFQPKQRVAGLFLDGAYPLDHSMTSRGATTDLRLNNFATTTTTPHDYFQLQQANIINATNTGRSAYGTPAAATQSESTAPPSVAPKSGTKRTATFLLFGKSIDPNYNPEEQQLQQQQNSGVSGGCSSEGTSHQYKESTSQAQPSSNSSFEDGQADNNIINNNLGNKNASSGNVTNNTTDMTHKLFTNVTSTSLRLCQGESPDSGVTNESGSSKWMKEHSGADPDDDGVIHCKIFFEKEEVGRTLDLSLFGNYEELYDRLASMFTMDKSKLSGRVVYRDLEGSTIYIGGEPYGNFVKSVRRLTILAVPSSSTESRSAQSW</sequence>
<dbReference type="EMBL" id="GL377577">
    <property type="protein sequence ID" value="EFJ29537.1"/>
    <property type="molecule type" value="Genomic_DNA"/>
</dbReference>
<comment type="similarity">
    <text evidence="2 9">Belongs to the ARF family.</text>
</comment>
<dbReference type="AlphaFoldDB" id="D8RDP6"/>
<keyword evidence="5 9" id="KW-0238">DNA-binding</keyword>
<evidence type="ECO:0000313" key="13">
    <source>
        <dbReference type="EMBL" id="EFJ29537.1"/>
    </source>
</evidence>
<name>D8RDP6_SELML</name>
<evidence type="ECO:0000256" key="6">
    <source>
        <dbReference type="ARBA" id="ARBA00023163"/>
    </source>
</evidence>
<feature type="compositionally biased region" description="Low complexity" evidence="10">
    <location>
        <begin position="597"/>
        <end position="608"/>
    </location>
</feature>
<dbReference type="InterPro" id="IPR015300">
    <property type="entry name" value="DNA-bd_pseudobarrel_sf"/>
</dbReference>
<dbReference type="Proteomes" id="UP000001514">
    <property type="component" value="Unassembled WGS sequence"/>
</dbReference>
<evidence type="ECO:0000256" key="9">
    <source>
        <dbReference type="RuleBase" id="RU004561"/>
    </source>
</evidence>
<feature type="compositionally biased region" description="Polar residues" evidence="10">
    <location>
        <begin position="1"/>
        <end position="12"/>
    </location>
</feature>
<dbReference type="InterPro" id="IPR053793">
    <property type="entry name" value="PB1-like"/>
</dbReference>
<evidence type="ECO:0000256" key="2">
    <source>
        <dbReference type="ARBA" id="ARBA00007853"/>
    </source>
</evidence>
<evidence type="ECO:0000259" key="12">
    <source>
        <dbReference type="PROSITE" id="PS51745"/>
    </source>
</evidence>
<dbReference type="eggNOG" id="ENOG502QQ5I">
    <property type="taxonomic scope" value="Eukaryota"/>
</dbReference>
<dbReference type="GO" id="GO:0000976">
    <property type="term" value="F:transcription cis-regulatory region binding"/>
    <property type="evidence" value="ECO:0000318"/>
    <property type="project" value="GO_Central"/>
</dbReference>
<dbReference type="GO" id="GO:0005634">
    <property type="term" value="C:nucleus"/>
    <property type="evidence" value="ECO:0000318"/>
    <property type="project" value="GO_Central"/>
</dbReference>
<dbReference type="Gene3D" id="2.30.30.1040">
    <property type="match status" value="1"/>
</dbReference>
<dbReference type="InterPro" id="IPR010525">
    <property type="entry name" value="ARF_dom"/>
</dbReference>
<evidence type="ECO:0000256" key="7">
    <source>
        <dbReference type="ARBA" id="ARBA00023242"/>
    </source>
</evidence>
<dbReference type="HOGENOM" id="CLU_002626_3_5_1"/>
<comment type="function">
    <text evidence="9">Auxin response factors (ARFs) are transcriptional factors that bind specifically to the DNA sequence 5'-TGTCTC-3' found in the auxin-responsive promoter elements (AuxREs).</text>
</comment>
<keyword evidence="4 9" id="KW-0805">Transcription regulation</keyword>
<evidence type="ECO:0000256" key="10">
    <source>
        <dbReference type="SAM" id="MobiDB-lite"/>
    </source>
</evidence>
<comment type="subcellular location">
    <subcellularLocation>
        <location evidence="1 9">Nucleus</location>
    </subcellularLocation>
</comment>
<dbReference type="SUPFAM" id="SSF101936">
    <property type="entry name" value="DNA-binding pseudobarrel domain"/>
    <property type="match status" value="1"/>
</dbReference>
<evidence type="ECO:0000259" key="11">
    <source>
        <dbReference type="PROSITE" id="PS50863"/>
    </source>
</evidence>
<feature type="compositionally biased region" description="Polar residues" evidence="10">
    <location>
        <begin position="531"/>
        <end position="540"/>
    </location>
</feature>
<feature type="domain" description="TF-B3" evidence="11">
    <location>
        <begin position="125"/>
        <end position="227"/>
    </location>
</feature>
<gene>
    <name evidence="13" type="primary">ARF10A-2</name>
    <name evidence="13" type="ORF">SELMODRAFT_451564</name>
</gene>
<dbReference type="OMA" id="IIAKDMH"/>
<dbReference type="FunCoup" id="D8RDP6">
    <property type="interactions" value="1791"/>
</dbReference>
<feature type="region of interest" description="Disordered" evidence="10">
    <location>
        <begin position="526"/>
        <end position="548"/>
    </location>
</feature>
<dbReference type="InterPro" id="IPR044835">
    <property type="entry name" value="ARF_plant"/>
</dbReference>
<accession>D8RDP6</accession>
<proteinExistence type="inferred from homology"/>
<dbReference type="InParanoid" id="D8RDP6"/>
<dbReference type="PROSITE" id="PS50863">
    <property type="entry name" value="B3"/>
    <property type="match status" value="1"/>
</dbReference>
<dbReference type="PANTHER" id="PTHR31384:SF39">
    <property type="entry name" value="AUXIN RESPONSE FACTOR"/>
    <property type="match status" value="1"/>
</dbReference>
<dbReference type="InterPro" id="IPR003340">
    <property type="entry name" value="B3_DNA-bd"/>
</dbReference>
<feature type="compositionally biased region" description="Polar residues" evidence="10">
    <location>
        <begin position="663"/>
        <end position="672"/>
    </location>
</feature>
<dbReference type="GO" id="GO:0048829">
    <property type="term" value="P:root cap development"/>
    <property type="evidence" value="ECO:0007669"/>
    <property type="project" value="UniProtKB-ARBA"/>
</dbReference>
<dbReference type="PROSITE" id="PS51745">
    <property type="entry name" value="PB1"/>
    <property type="match status" value="1"/>
</dbReference>
<feature type="compositionally biased region" description="Polar residues" evidence="10">
    <location>
        <begin position="578"/>
        <end position="592"/>
    </location>
</feature>
<dbReference type="FunFam" id="2.30.30.1040:FF:000002">
    <property type="entry name" value="Auxin response factor"/>
    <property type="match status" value="1"/>
</dbReference>
<keyword evidence="6 9" id="KW-0804">Transcription</keyword>
<dbReference type="Gene3D" id="3.10.20.90">
    <property type="entry name" value="Phosphatidylinositol 3-kinase Catalytic Subunit, Chain A, domain 1"/>
    <property type="match status" value="1"/>
</dbReference>
<evidence type="ECO:0000313" key="14">
    <source>
        <dbReference type="Proteomes" id="UP000001514"/>
    </source>
</evidence>
<feature type="region of interest" description="Disordered" evidence="10">
    <location>
        <begin position="1"/>
        <end position="21"/>
    </location>
</feature>
<keyword evidence="14" id="KW-1185">Reference proteome</keyword>
<dbReference type="Pfam" id="PF06507">
    <property type="entry name" value="ARF_AD"/>
    <property type="match status" value="1"/>
</dbReference>